<dbReference type="FunCoup" id="A0A3N4KJA7">
    <property type="interactions" value="9"/>
</dbReference>
<dbReference type="EMBL" id="ML119142">
    <property type="protein sequence ID" value="RPB10646.1"/>
    <property type="molecule type" value="Genomic_DNA"/>
</dbReference>
<reference evidence="2 3" key="1">
    <citation type="journal article" date="2018" name="Nat. Ecol. Evol.">
        <title>Pezizomycetes genomes reveal the molecular basis of ectomycorrhizal truffle lifestyle.</title>
        <authorList>
            <person name="Murat C."/>
            <person name="Payen T."/>
            <person name="Noel B."/>
            <person name="Kuo A."/>
            <person name="Morin E."/>
            <person name="Chen J."/>
            <person name="Kohler A."/>
            <person name="Krizsan K."/>
            <person name="Balestrini R."/>
            <person name="Da Silva C."/>
            <person name="Montanini B."/>
            <person name="Hainaut M."/>
            <person name="Levati E."/>
            <person name="Barry K.W."/>
            <person name="Belfiori B."/>
            <person name="Cichocki N."/>
            <person name="Clum A."/>
            <person name="Dockter R.B."/>
            <person name="Fauchery L."/>
            <person name="Guy J."/>
            <person name="Iotti M."/>
            <person name="Le Tacon F."/>
            <person name="Lindquist E.A."/>
            <person name="Lipzen A."/>
            <person name="Malagnac F."/>
            <person name="Mello A."/>
            <person name="Molinier V."/>
            <person name="Miyauchi S."/>
            <person name="Poulain J."/>
            <person name="Riccioni C."/>
            <person name="Rubini A."/>
            <person name="Sitrit Y."/>
            <person name="Splivallo R."/>
            <person name="Traeger S."/>
            <person name="Wang M."/>
            <person name="Zifcakova L."/>
            <person name="Wipf D."/>
            <person name="Zambonelli A."/>
            <person name="Paolocci F."/>
            <person name="Nowrousian M."/>
            <person name="Ottonello S."/>
            <person name="Baldrian P."/>
            <person name="Spatafora J.W."/>
            <person name="Henrissat B."/>
            <person name="Nagy L.G."/>
            <person name="Aury J.M."/>
            <person name="Wincker P."/>
            <person name="Grigoriev I.V."/>
            <person name="Bonfante P."/>
            <person name="Martin F.M."/>
        </authorList>
    </citation>
    <scope>NUCLEOTIDE SEQUENCE [LARGE SCALE GENOMIC DNA]</scope>
    <source>
        <strain evidence="2 3">CCBAS932</strain>
    </source>
</reference>
<dbReference type="Pfam" id="PF10173">
    <property type="entry name" value="Mit_KHE1"/>
    <property type="match status" value="1"/>
</dbReference>
<keyword evidence="1" id="KW-1133">Transmembrane helix</keyword>
<name>A0A3N4KJA7_9PEZI</name>
<proteinExistence type="predicted"/>
<dbReference type="PANTHER" id="PTHR28062:SF1">
    <property type="entry name" value="TRANSMEMBRANE PROTEIN"/>
    <property type="match status" value="1"/>
</dbReference>
<gene>
    <name evidence="2" type="ORF">P167DRAFT_559675</name>
</gene>
<sequence>MYLDDVTLSFARSTLFVPHLRCISKSQKAIRLNKITHSHPSLADKASARAAKVWLSWENGKASWQRSLTDAGNKLFNRIPYEEWGLKSIPPLSARRKQDEIDLQRVEVIYPPSVIKEKRIPEIIKTLATERNDIHRSRLIWSIVGMPIVAPFALVPIIPNIPFFYLLYRAFSHWKALAGAKHLEFLVNHQLLQPTPITELDSLYRNKLETEAEFKEKILHNDSEEVMLINSRDAKEIAASIEVPALAVECERACAQVRESLKTISDEKFQSEEERRSEKEKNR</sequence>
<dbReference type="OrthoDB" id="5562676at2759"/>
<dbReference type="AlphaFoldDB" id="A0A3N4KJA7"/>
<dbReference type="GO" id="GO:0005743">
    <property type="term" value="C:mitochondrial inner membrane"/>
    <property type="evidence" value="ECO:0007669"/>
    <property type="project" value="TreeGrafter"/>
</dbReference>
<evidence type="ECO:0000256" key="1">
    <source>
        <dbReference type="SAM" id="Phobius"/>
    </source>
</evidence>
<dbReference type="GO" id="GO:0006813">
    <property type="term" value="P:potassium ion transport"/>
    <property type="evidence" value="ECO:0007669"/>
    <property type="project" value="TreeGrafter"/>
</dbReference>
<evidence type="ECO:0000313" key="3">
    <source>
        <dbReference type="Proteomes" id="UP000277580"/>
    </source>
</evidence>
<organism evidence="2 3">
    <name type="scientific">Morchella conica CCBAS932</name>
    <dbReference type="NCBI Taxonomy" id="1392247"/>
    <lineage>
        <taxon>Eukaryota</taxon>
        <taxon>Fungi</taxon>
        <taxon>Dikarya</taxon>
        <taxon>Ascomycota</taxon>
        <taxon>Pezizomycotina</taxon>
        <taxon>Pezizomycetes</taxon>
        <taxon>Pezizales</taxon>
        <taxon>Morchellaceae</taxon>
        <taxon>Morchella</taxon>
    </lineage>
</organism>
<dbReference type="InParanoid" id="A0A3N4KJA7"/>
<evidence type="ECO:0008006" key="4">
    <source>
        <dbReference type="Google" id="ProtNLM"/>
    </source>
</evidence>
<keyword evidence="3" id="KW-1185">Reference proteome</keyword>
<feature type="transmembrane region" description="Helical" evidence="1">
    <location>
        <begin position="139"/>
        <end position="168"/>
    </location>
</feature>
<evidence type="ECO:0000313" key="2">
    <source>
        <dbReference type="EMBL" id="RPB10646.1"/>
    </source>
</evidence>
<dbReference type="PANTHER" id="PTHR28062">
    <property type="entry name" value="K+-H+ EXCHANGE-LIKE PROTEIN"/>
    <property type="match status" value="1"/>
</dbReference>
<keyword evidence="1" id="KW-0472">Membrane</keyword>
<keyword evidence="1" id="KW-0812">Transmembrane</keyword>
<protein>
    <recommendedName>
        <fullName evidence="4">Mitochondrial K+-H+ exchange-related-domain-containing protein</fullName>
    </recommendedName>
</protein>
<dbReference type="InterPro" id="IPR018786">
    <property type="entry name" value="Mit_KHE1"/>
</dbReference>
<dbReference type="STRING" id="1392247.A0A3N4KJA7"/>
<dbReference type="GO" id="GO:1902600">
    <property type="term" value="P:proton transmembrane transport"/>
    <property type="evidence" value="ECO:0007669"/>
    <property type="project" value="TreeGrafter"/>
</dbReference>
<dbReference type="Proteomes" id="UP000277580">
    <property type="component" value="Unassembled WGS sequence"/>
</dbReference>
<accession>A0A3N4KJA7</accession>